<sequence length="1427" mass="159015">MAPGTINRSRLSWTAAIIRYVKEGSHFKALEIFNDMRGEGVNPDKFAFVSIFKACASLRNLEEGRRIHLWMIENGCELDAILGSCLVDMYAKCGSISEACRVFENVVTRDVVLWNSMIVGHVKCCQGREALKLYQQMQQEEVEPDNVTFVGVLNACASVAALEEGKLVHAAVVERGFEADAYVANCLVDMYAKCGSLEDASRVFDNMPRKDVVSWNAMIMAYAKCAQGENALEIFRLMQKEQMDPNRVTFMGVLKACSSRATLEVGKLVHLQIIQRRLDSDIVMENCLIDMYVKCGSIESACKIFHNMPLRDVVSWNTLILGFVKCGHGEKALELFERMQQEKVKPNAVTFVAVLNACTSIGALERGKLVHSQVIECGLDSDGFVGNNLIDMYAKCGIMEEAWKVFVNMPECDVVGWSSLIGGYVGCGMAQKALQIFQQMQEQKVKPNGVTFLAVLNACACLAALDEGWYIHAETIKHEMESVSYVQNCLIDMYAKCGSMEDACQVFNIMPSRDVVSWNNMIFGYVNSGEGEKAIELFRQMQQEEVDPDSGTIVGALNACGSIAALEDGKLVHSYVVLHGLQSNVFVLNCLIDMYAKCGSIDDAFNIFEDMPTRDTVSWSAMILGYVRCGKAQKALELFRQMQDEQVEPNSVTFIGTLKACSSISALEDARILHAQIIRSGLQADVHVMNCLLDMYSKCGSIEDAWRVFNELPSQDLVSWNSMIVGYSKCGQERKALDLFLQMQQEGVAPNNLTFIGALSACANIGALEDGKLLHGRVIQCGLESDIIVANSLIDMYAKSGSIESAFRVFNTMHAHDVVSWSTMIAGFAKCRRMEMVWELYGQMQQEDVQPNCITFVGMLNACSNMLALEEGKLVHAQIVRMGMETDTFVGNCLVDMYAKCGNTDDAHRVFSSMPIRDVVLWNTMIMGYIKCGKEKRALDLFKQMQEQGMEPNRITFAEVINACASIAALDEGKSIHAQLLRKRLEMDPFISNSLINMYACCVSTEAACRVFHNMSERDVVSWNTMIMGHVKCENGEKALELFWHMQQGLVQPNSVTFVAALNACASVAALNEGKLVHAKAIRSGLDADSFVGNCLVDMYAKCGSIEDACRVFNNMAARDTVSWNTMLVSYGMHGLGRKSFKLFDLMSQEGAEMENCTFVSLLSAFSHVGLVDEGVHCFESMGPIHGIQPTVEHYSCMVDILGRSSELDEAENLIKTMRCESNVSVWMSLLGACRTHGNLQMGERAAKEVFKLDPGNSSGYVLLSHIYAANGCWDSSLKIQHMRKNRHVHKKPGCTWIEVDNQVHRFVADDKQHPQIEDIWAKLNQLHTQMKEAGYLPNPQFISHDVNVEPRVMSLYRHSERLAIAFGLISTPLGYPIRIMKNLRVCEDCHTATKFISKIVGRSIIVRDSSRFHHFDNGLCSCNNYW</sequence>
<reference evidence="2" key="1">
    <citation type="journal article" date="2024" name="Proc. Natl. Acad. Sci. U.S.A.">
        <title>Extraordinary preservation of gene collinearity over three hundred million years revealed in homosporous lycophytes.</title>
        <authorList>
            <person name="Li C."/>
            <person name="Wickell D."/>
            <person name="Kuo L.Y."/>
            <person name="Chen X."/>
            <person name="Nie B."/>
            <person name="Liao X."/>
            <person name="Peng D."/>
            <person name="Ji J."/>
            <person name="Jenkins J."/>
            <person name="Williams M."/>
            <person name="Shu S."/>
            <person name="Plott C."/>
            <person name="Barry K."/>
            <person name="Rajasekar S."/>
            <person name="Grimwood J."/>
            <person name="Han X."/>
            <person name="Sun S."/>
            <person name="Hou Z."/>
            <person name="He W."/>
            <person name="Dai G."/>
            <person name="Sun C."/>
            <person name="Schmutz J."/>
            <person name="Leebens-Mack J.H."/>
            <person name="Li F.W."/>
            <person name="Wang L."/>
        </authorList>
    </citation>
    <scope>NUCLEOTIDE SEQUENCE [LARGE SCALE GENOMIC DNA]</scope>
    <source>
        <strain evidence="2">cv. PW_Plant_1</strain>
    </source>
</reference>
<name>A0ACC2ASM7_DIPCM</name>
<dbReference type="EMBL" id="CM055110">
    <property type="protein sequence ID" value="KAJ7520549.1"/>
    <property type="molecule type" value="Genomic_DNA"/>
</dbReference>
<proteinExistence type="predicted"/>
<evidence type="ECO:0000313" key="2">
    <source>
        <dbReference type="Proteomes" id="UP001162992"/>
    </source>
</evidence>
<accession>A0ACC2ASM7</accession>
<comment type="caution">
    <text evidence="1">The sequence shown here is derived from an EMBL/GenBank/DDBJ whole genome shotgun (WGS) entry which is preliminary data.</text>
</comment>
<evidence type="ECO:0000313" key="1">
    <source>
        <dbReference type="EMBL" id="KAJ7520549.1"/>
    </source>
</evidence>
<gene>
    <name evidence="1" type="ORF">O6H91_19G010400</name>
</gene>
<keyword evidence="2" id="KW-1185">Reference proteome</keyword>
<dbReference type="Proteomes" id="UP001162992">
    <property type="component" value="Chromosome 19"/>
</dbReference>
<organism evidence="1 2">
    <name type="scientific">Diphasiastrum complanatum</name>
    <name type="common">Issler's clubmoss</name>
    <name type="synonym">Lycopodium complanatum</name>
    <dbReference type="NCBI Taxonomy" id="34168"/>
    <lineage>
        <taxon>Eukaryota</taxon>
        <taxon>Viridiplantae</taxon>
        <taxon>Streptophyta</taxon>
        <taxon>Embryophyta</taxon>
        <taxon>Tracheophyta</taxon>
        <taxon>Lycopodiopsida</taxon>
        <taxon>Lycopodiales</taxon>
        <taxon>Lycopodiaceae</taxon>
        <taxon>Lycopodioideae</taxon>
        <taxon>Diphasiastrum</taxon>
    </lineage>
</organism>
<protein>
    <submittedName>
        <fullName evidence="1">Uncharacterized protein</fullName>
    </submittedName>
</protein>